<dbReference type="VEuPathDB" id="MicrosporidiaDB:AEWR_080420"/>
<evidence type="ECO:0000313" key="1">
    <source>
        <dbReference type="EMBL" id="AGE95182.1"/>
    </source>
</evidence>
<name>M1K7F0_ENCCN</name>
<dbReference type="VEuPathDB" id="MicrosporidiaDB:M970_080420"/>
<dbReference type="VEuPathDB" id="MicrosporidiaDB:AEWQ_080410"/>
<reference evidence="1" key="1">
    <citation type="journal article" date="2013" name="Eukaryot. Cell">
        <title>Extremely Reduced Levels of Heterozygosity in the Vertebrate Pathogen Encephalitozoon cuniculi.</title>
        <authorList>
            <person name="Selman M."/>
            <person name="Sak B."/>
            <person name="Kvac M."/>
            <person name="Farinelli L."/>
            <person name="Weiss L.M."/>
            <person name="Corradi N."/>
        </authorList>
    </citation>
    <scope>NUCLEOTIDE SEQUENCE</scope>
</reference>
<dbReference type="EMBL" id="KC513605">
    <property type="protein sequence ID" value="AGE95182.1"/>
    <property type="molecule type" value="Genomic_DNA"/>
</dbReference>
<sequence>MLKKEFLGLGMSKEETKEGAKQKRYNEREIIKRFLVSEKGITFLVDHVNRKSSCKDTRLSKELMEKEIDNLIDYYFAWIHSLPVKKSMKMSRYEFLKYLEDFCRKNDVSNLFEFLLV</sequence>
<protein>
    <submittedName>
        <fullName evidence="1">Uncharacterized protein</fullName>
    </submittedName>
</protein>
<gene>
    <name evidence="1" type="ORF">ECU08_0450</name>
</gene>
<dbReference type="AlphaFoldDB" id="M1K7F0"/>
<dbReference type="VEuPathDB" id="MicrosporidiaDB:ECU08_0450"/>
<dbReference type="VEuPathDB" id="MicrosporidiaDB:AEWD_080370"/>
<organism evidence="1">
    <name type="scientific">Encephalitozoon cuniculi</name>
    <name type="common">Microsporidian parasite</name>
    <dbReference type="NCBI Taxonomy" id="6035"/>
    <lineage>
        <taxon>Eukaryota</taxon>
        <taxon>Fungi</taxon>
        <taxon>Fungi incertae sedis</taxon>
        <taxon>Microsporidia</taxon>
        <taxon>Unikaryonidae</taxon>
        <taxon>Encephalitozoon</taxon>
    </lineage>
</organism>
<accession>M1K7F0</accession>
<proteinExistence type="predicted"/>